<dbReference type="InterPro" id="IPR002775">
    <property type="entry name" value="DNA/RNA-bd_Alba-like"/>
</dbReference>
<comment type="caution">
    <text evidence="6">The sequence shown here is derived from an EMBL/GenBank/DDBJ whole genome shotgun (WGS) entry which is preliminary data.</text>
</comment>
<evidence type="ECO:0000256" key="3">
    <source>
        <dbReference type="ARBA" id="ARBA00023242"/>
    </source>
</evidence>
<sequence length="207" mass="22784">MPPRPSREEFRRVRENREARERPEGAENEVRVTATHGQHSYISYAIAVLNGEDGKTRNDTVKISGMGGAIYNAVNIAEIVKHRIAGLHQITELGSELVRDEYEPIDRSVNPDNVVVERKVSTILITLSRDQLDRSNPGYQEPIPESEVTEQEKRDPNMGRRGGRGGGRGAGRGGSRGGRGGSRGGRGGGRGGRGGFDRRDDRDDREE</sequence>
<evidence type="ECO:0000256" key="4">
    <source>
        <dbReference type="SAM" id="MobiDB-lite"/>
    </source>
</evidence>
<feature type="region of interest" description="Disordered" evidence="4">
    <location>
        <begin position="131"/>
        <end position="207"/>
    </location>
</feature>
<keyword evidence="3" id="KW-0539">Nucleus</keyword>
<dbReference type="InterPro" id="IPR036882">
    <property type="entry name" value="Alba-like_dom_sf"/>
</dbReference>
<dbReference type="AlphaFoldDB" id="A0AAW0EUJ9"/>
<dbReference type="PANTHER" id="PTHR13516">
    <property type="entry name" value="RIBONUCLEASE P SUBUNIT P25"/>
    <property type="match status" value="1"/>
</dbReference>
<dbReference type="EMBL" id="JAECZO010000086">
    <property type="protein sequence ID" value="KAK7196826.1"/>
    <property type="molecule type" value="Genomic_DNA"/>
</dbReference>
<evidence type="ECO:0000256" key="1">
    <source>
        <dbReference type="ARBA" id="ARBA00004123"/>
    </source>
</evidence>
<evidence type="ECO:0000313" key="7">
    <source>
        <dbReference type="Proteomes" id="UP001430356"/>
    </source>
</evidence>
<gene>
    <name evidence="6" type="ORF">NESM_000623500</name>
</gene>
<name>A0AAW0EUJ9_9TRYP</name>
<evidence type="ECO:0000256" key="2">
    <source>
        <dbReference type="ARBA" id="ARBA00008018"/>
    </source>
</evidence>
<feature type="compositionally biased region" description="Gly residues" evidence="4">
    <location>
        <begin position="164"/>
        <end position="194"/>
    </location>
</feature>
<dbReference type="Proteomes" id="UP001430356">
    <property type="component" value="Unassembled WGS sequence"/>
</dbReference>
<dbReference type="GO" id="GO:0005634">
    <property type="term" value="C:nucleus"/>
    <property type="evidence" value="ECO:0007669"/>
    <property type="project" value="UniProtKB-SubCell"/>
</dbReference>
<feature type="compositionally biased region" description="Basic and acidic residues" evidence="4">
    <location>
        <begin position="195"/>
        <end position="207"/>
    </location>
</feature>
<protein>
    <submittedName>
        <fullName evidence="6">Alba</fullName>
    </submittedName>
</protein>
<comment type="similarity">
    <text evidence="2">Belongs to the histone-like Alba family.</text>
</comment>
<dbReference type="GO" id="GO:0003723">
    <property type="term" value="F:RNA binding"/>
    <property type="evidence" value="ECO:0007669"/>
    <property type="project" value="TreeGrafter"/>
</dbReference>
<dbReference type="Gene3D" id="3.30.110.20">
    <property type="entry name" value="Alba-like domain"/>
    <property type="match status" value="1"/>
</dbReference>
<dbReference type="Pfam" id="PF01918">
    <property type="entry name" value="Alba"/>
    <property type="match status" value="1"/>
</dbReference>
<evidence type="ECO:0000313" key="6">
    <source>
        <dbReference type="EMBL" id="KAK7196826.1"/>
    </source>
</evidence>
<reference evidence="6 7" key="1">
    <citation type="journal article" date="2021" name="MBio">
        <title>A New Model Trypanosomatid, Novymonas esmeraldas: Genomic Perception of Its 'Candidatus Pandoraea novymonadis' Endosymbiont.</title>
        <authorList>
            <person name="Zakharova A."/>
            <person name="Saura A."/>
            <person name="Butenko A."/>
            <person name="Podesvova L."/>
            <person name="Warmusova S."/>
            <person name="Kostygov A.Y."/>
            <person name="Nenarokova A."/>
            <person name="Lukes J."/>
            <person name="Opperdoes F.R."/>
            <person name="Yurchenko V."/>
        </authorList>
    </citation>
    <scope>NUCLEOTIDE SEQUENCE [LARGE SCALE GENOMIC DNA]</scope>
    <source>
        <strain evidence="6 7">E262AT.01</strain>
    </source>
</reference>
<dbReference type="PANTHER" id="PTHR13516:SF4">
    <property type="entry name" value="FI09323P"/>
    <property type="match status" value="1"/>
</dbReference>
<feature type="domain" description="DNA/RNA-binding protein Alba-like" evidence="5">
    <location>
        <begin position="28"/>
        <end position="95"/>
    </location>
</feature>
<keyword evidence="7" id="KW-1185">Reference proteome</keyword>
<comment type="subcellular location">
    <subcellularLocation>
        <location evidence="1">Nucleus</location>
    </subcellularLocation>
</comment>
<organism evidence="6 7">
    <name type="scientific">Novymonas esmeraldas</name>
    <dbReference type="NCBI Taxonomy" id="1808958"/>
    <lineage>
        <taxon>Eukaryota</taxon>
        <taxon>Discoba</taxon>
        <taxon>Euglenozoa</taxon>
        <taxon>Kinetoplastea</taxon>
        <taxon>Metakinetoplastina</taxon>
        <taxon>Trypanosomatida</taxon>
        <taxon>Trypanosomatidae</taxon>
        <taxon>Novymonas</taxon>
    </lineage>
</organism>
<evidence type="ECO:0000259" key="5">
    <source>
        <dbReference type="Pfam" id="PF01918"/>
    </source>
</evidence>
<accession>A0AAW0EUJ9</accession>
<dbReference type="InterPro" id="IPR051958">
    <property type="entry name" value="Alba-like_NAB"/>
</dbReference>
<dbReference type="SUPFAM" id="SSF82704">
    <property type="entry name" value="AlbA-like"/>
    <property type="match status" value="1"/>
</dbReference>
<feature type="region of interest" description="Disordered" evidence="4">
    <location>
        <begin position="1"/>
        <end position="28"/>
    </location>
</feature>
<proteinExistence type="inferred from homology"/>